<name>A0A9D1H105_9ACTN</name>
<gene>
    <name evidence="1" type="ORF">IAA98_15700</name>
</gene>
<dbReference type="AlphaFoldDB" id="A0A9D1H105"/>
<reference evidence="1" key="2">
    <citation type="journal article" date="2021" name="PeerJ">
        <title>Extensive microbial diversity within the chicken gut microbiome revealed by metagenomics and culture.</title>
        <authorList>
            <person name="Gilroy R."/>
            <person name="Ravi A."/>
            <person name="Getino M."/>
            <person name="Pursley I."/>
            <person name="Horton D.L."/>
            <person name="Alikhan N.F."/>
            <person name="Baker D."/>
            <person name="Gharbi K."/>
            <person name="Hall N."/>
            <person name="Watson M."/>
            <person name="Adriaenssens E.M."/>
            <person name="Foster-Nyarko E."/>
            <person name="Jarju S."/>
            <person name="Secka A."/>
            <person name="Antonio M."/>
            <person name="Oren A."/>
            <person name="Chaudhuri R.R."/>
            <person name="La Ragione R."/>
            <person name="Hildebrand F."/>
            <person name="Pallen M.J."/>
        </authorList>
    </citation>
    <scope>NUCLEOTIDE SEQUENCE</scope>
    <source>
        <strain evidence="1">ChiGjej1B1-24693</strain>
    </source>
</reference>
<dbReference type="Proteomes" id="UP000886842">
    <property type="component" value="Unassembled WGS sequence"/>
</dbReference>
<sequence length="90" mass="10174">SLPVVMDADAWDRALESYYDEHDSVGIDASARSPQMLQIDVEDRRWLLRQTLADPEGHHDWHLEAEVDLMASETAGAAVVRATALRRMDQ</sequence>
<proteinExistence type="predicted"/>
<reference evidence="1" key="1">
    <citation type="submission" date="2020-10" db="EMBL/GenBank/DDBJ databases">
        <authorList>
            <person name="Gilroy R."/>
        </authorList>
    </citation>
    <scope>NUCLEOTIDE SEQUENCE</scope>
    <source>
        <strain evidence="1">ChiGjej1B1-24693</strain>
    </source>
</reference>
<dbReference type="InterPro" id="IPR021904">
    <property type="entry name" value="DUF3516"/>
</dbReference>
<protein>
    <submittedName>
        <fullName evidence="1">DUF3516 domain-containing protein</fullName>
    </submittedName>
</protein>
<evidence type="ECO:0000313" key="1">
    <source>
        <dbReference type="EMBL" id="HIT77022.1"/>
    </source>
</evidence>
<evidence type="ECO:0000313" key="2">
    <source>
        <dbReference type="Proteomes" id="UP000886842"/>
    </source>
</evidence>
<dbReference type="EMBL" id="DVLP01000451">
    <property type="protein sequence ID" value="HIT77022.1"/>
    <property type="molecule type" value="Genomic_DNA"/>
</dbReference>
<feature type="non-terminal residue" evidence="1">
    <location>
        <position position="1"/>
    </location>
</feature>
<accession>A0A9D1H105</accession>
<comment type="caution">
    <text evidence="1">The sequence shown here is derived from an EMBL/GenBank/DDBJ whole genome shotgun (WGS) entry which is preliminary data.</text>
</comment>
<dbReference type="Pfam" id="PF12029">
    <property type="entry name" value="DUF3516"/>
    <property type="match status" value="1"/>
</dbReference>
<organism evidence="1 2">
    <name type="scientific">Candidatus Avipropionibacterium avicola</name>
    <dbReference type="NCBI Taxonomy" id="2840701"/>
    <lineage>
        <taxon>Bacteria</taxon>
        <taxon>Bacillati</taxon>
        <taxon>Actinomycetota</taxon>
        <taxon>Actinomycetes</taxon>
        <taxon>Propionibacteriales</taxon>
        <taxon>Propionibacteriaceae</taxon>
        <taxon>Propionibacteriaceae incertae sedis</taxon>
        <taxon>Candidatus Avipropionibacterium</taxon>
    </lineage>
</organism>